<accession>A0A1F8F4M6</accession>
<evidence type="ECO:0000313" key="3">
    <source>
        <dbReference type="Proteomes" id="UP000178023"/>
    </source>
</evidence>
<evidence type="ECO:0000313" key="2">
    <source>
        <dbReference type="EMBL" id="OGN08105.1"/>
    </source>
</evidence>
<feature type="transmembrane region" description="Helical" evidence="1">
    <location>
        <begin position="120"/>
        <end position="137"/>
    </location>
</feature>
<keyword evidence="1" id="KW-0472">Membrane</keyword>
<dbReference type="EMBL" id="MGJL01000011">
    <property type="protein sequence ID" value="OGN08105.1"/>
    <property type="molecule type" value="Genomic_DNA"/>
</dbReference>
<dbReference type="AlphaFoldDB" id="A0A1F8F4M6"/>
<dbReference type="Proteomes" id="UP000178023">
    <property type="component" value="Unassembled WGS sequence"/>
</dbReference>
<proteinExistence type="predicted"/>
<organism evidence="2 3">
    <name type="scientific">Candidatus Yanofskybacteria bacterium RIFCSPHIGHO2_01_FULL_45_42</name>
    <dbReference type="NCBI Taxonomy" id="1802671"/>
    <lineage>
        <taxon>Bacteria</taxon>
        <taxon>Candidatus Yanofskyibacteriota</taxon>
    </lineage>
</organism>
<evidence type="ECO:0000256" key="1">
    <source>
        <dbReference type="SAM" id="Phobius"/>
    </source>
</evidence>
<keyword evidence="1" id="KW-0812">Transmembrane</keyword>
<feature type="transmembrane region" description="Helical" evidence="1">
    <location>
        <begin position="17"/>
        <end position="36"/>
    </location>
</feature>
<name>A0A1F8F4M6_9BACT</name>
<keyword evidence="1" id="KW-1133">Transmembrane helix</keyword>
<protein>
    <submittedName>
        <fullName evidence="2">Uncharacterized protein</fullName>
    </submittedName>
</protein>
<comment type="caution">
    <text evidence="2">The sequence shown here is derived from an EMBL/GenBank/DDBJ whole genome shotgun (WGS) entry which is preliminary data.</text>
</comment>
<reference evidence="2 3" key="1">
    <citation type="journal article" date="2016" name="Nat. Commun.">
        <title>Thousands of microbial genomes shed light on interconnected biogeochemical processes in an aquifer system.</title>
        <authorList>
            <person name="Anantharaman K."/>
            <person name="Brown C.T."/>
            <person name="Hug L.A."/>
            <person name="Sharon I."/>
            <person name="Castelle C.J."/>
            <person name="Probst A.J."/>
            <person name="Thomas B.C."/>
            <person name="Singh A."/>
            <person name="Wilkins M.J."/>
            <person name="Karaoz U."/>
            <person name="Brodie E.L."/>
            <person name="Williams K.H."/>
            <person name="Hubbard S.S."/>
            <person name="Banfield J.F."/>
        </authorList>
    </citation>
    <scope>NUCLEOTIDE SEQUENCE [LARGE SCALE GENOMIC DNA]</scope>
</reference>
<feature type="transmembrane region" description="Helical" evidence="1">
    <location>
        <begin position="149"/>
        <end position="168"/>
    </location>
</feature>
<feature type="transmembrane region" description="Helical" evidence="1">
    <location>
        <begin position="180"/>
        <end position="202"/>
    </location>
</feature>
<sequence length="213" mass="24338">MAFVLHVHGGFMVQGEFLFIAMMVIFGLTITVVGSVVTSESADWRHRFLQCAYILPATVLMADMLSRYAEFHDSGRFHYGGLEMTLDVLCLTFLYASLAQLGKSPVQEDTSVFLSYPSQTFWSWLIAYSLLKLIRIWPMVIPKGGDGVSYYFVLHAGLTIFILVGWYWQRLLRQRRRLPSFIWSGVIFSVGTAIYMISVYSFKWNPLSPCITL</sequence>
<gene>
    <name evidence="2" type="ORF">A2750_01485</name>
</gene>